<organism evidence="8 9">
    <name type="scientific">Streptococcus ictaluri 707-05</name>
    <dbReference type="NCBI Taxonomy" id="764299"/>
    <lineage>
        <taxon>Bacteria</taxon>
        <taxon>Bacillati</taxon>
        <taxon>Bacillota</taxon>
        <taxon>Bacilli</taxon>
        <taxon>Lactobacillales</taxon>
        <taxon>Streptococcaceae</taxon>
        <taxon>Streptococcus</taxon>
    </lineage>
</organism>
<keyword evidence="4 6" id="KW-1133">Transmembrane helix</keyword>
<keyword evidence="9" id="KW-1185">Reference proteome</keyword>
<feature type="transmembrane region" description="Helical" evidence="6">
    <location>
        <begin position="156"/>
        <end position="172"/>
    </location>
</feature>
<proteinExistence type="inferred from homology"/>
<name>G5K018_9STRE</name>
<evidence type="ECO:0000256" key="4">
    <source>
        <dbReference type="ARBA" id="ARBA00022989"/>
    </source>
</evidence>
<dbReference type="Proteomes" id="UP000003330">
    <property type="component" value="Unassembled WGS sequence"/>
</dbReference>
<feature type="transmembrane region" description="Helical" evidence="6">
    <location>
        <begin position="128"/>
        <end position="150"/>
    </location>
</feature>
<evidence type="ECO:0000313" key="9">
    <source>
        <dbReference type="Proteomes" id="UP000003330"/>
    </source>
</evidence>
<dbReference type="SUPFAM" id="SSF103481">
    <property type="entry name" value="Multidrug resistance efflux transporter EmrE"/>
    <property type="match status" value="2"/>
</dbReference>
<feature type="transmembrane region" description="Helical" evidence="6">
    <location>
        <begin position="97"/>
        <end position="116"/>
    </location>
</feature>
<feature type="transmembrane region" description="Helical" evidence="6">
    <location>
        <begin position="33"/>
        <end position="53"/>
    </location>
</feature>
<feature type="transmembrane region" description="Helical" evidence="6">
    <location>
        <begin position="246"/>
        <end position="264"/>
    </location>
</feature>
<dbReference type="AlphaFoldDB" id="G5K018"/>
<comment type="caution">
    <text evidence="8">The sequence shown here is derived from an EMBL/GenBank/DDBJ whole genome shotgun (WGS) entry which is preliminary data.</text>
</comment>
<gene>
    <name evidence="8" type="ORF">STRIC_0882</name>
</gene>
<sequence>MVKKGSLMVLLAGIAWGISGVSGQYLLHHGVSVNLLTSLRLLISGAFLTLLAYGRQPQQFAGLLKDKTFLKAVLAYSILGLSFNQYAYLLAIQYSNAGTTTVLQYLSPVLVLVYTTTKAKVAPSFMELIAIALAISGTVIMSCHGDLSHLAISPKGLFWGLLSAVTYSYCIIKPAKLIEEIGSLPVIGIAMLMGGFLFALVTHSWTYSLELTASNGLALFGIIGIGTLFAYTVFLKGASLIGPVKASLLASVEPVASVIFAILLMKEVFYPIDLMGMALILLAVLLISFRDLLLYQREKQVARLLKRSRKIRYFRGKKRKSML</sequence>
<feature type="domain" description="EamA" evidence="7">
    <location>
        <begin position="155"/>
        <end position="288"/>
    </location>
</feature>
<dbReference type="PANTHER" id="PTHR32322:SF2">
    <property type="entry name" value="EAMA DOMAIN-CONTAINING PROTEIN"/>
    <property type="match status" value="1"/>
</dbReference>
<dbReference type="InterPro" id="IPR000620">
    <property type="entry name" value="EamA_dom"/>
</dbReference>
<evidence type="ECO:0000256" key="5">
    <source>
        <dbReference type="ARBA" id="ARBA00023136"/>
    </source>
</evidence>
<feature type="transmembrane region" description="Helical" evidence="6">
    <location>
        <begin position="270"/>
        <end position="289"/>
    </location>
</feature>
<evidence type="ECO:0000256" key="3">
    <source>
        <dbReference type="ARBA" id="ARBA00022692"/>
    </source>
</evidence>
<protein>
    <submittedName>
        <fullName evidence="8">EamA-like transporter family protein</fullName>
    </submittedName>
</protein>
<dbReference type="PANTHER" id="PTHR32322">
    <property type="entry name" value="INNER MEMBRANE TRANSPORTER"/>
    <property type="match status" value="1"/>
</dbReference>
<accession>G5K018</accession>
<evidence type="ECO:0000313" key="8">
    <source>
        <dbReference type="EMBL" id="EHI70943.1"/>
    </source>
</evidence>
<evidence type="ECO:0000256" key="6">
    <source>
        <dbReference type="SAM" id="Phobius"/>
    </source>
</evidence>
<keyword evidence="3 6" id="KW-0812">Transmembrane</keyword>
<feature type="domain" description="EamA" evidence="7">
    <location>
        <begin position="4"/>
        <end position="142"/>
    </location>
</feature>
<evidence type="ECO:0000259" key="7">
    <source>
        <dbReference type="Pfam" id="PF00892"/>
    </source>
</evidence>
<dbReference type="InterPro" id="IPR050638">
    <property type="entry name" value="AA-Vitamin_Transporters"/>
</dbReference>
<dbReference type="STRING" id="764299.STRIC_0882"/>
<feature type="transmembrane region" description="Helical" evidence="6">
    <location>
        <begin position="184"/>
        <end position="205"/>
    </location>
</feature>
<dbReference type="Pfam" id="PF00892">
    <property type="entry name" value="EamA"/>
    <property type="match status" value="2"/>
</dbReference>
<feature type="transmembrane region" description="Helical" evidence="6">
    <location>
        <begin position="217"/>
        <end position="234"/>
    </location>
</feature>
<dbReference type="eggNOG" id="COG0697">
    <property type="taxonomic scope" value="Bacteria"/>
</dbReference>
<evidence type="ECO:0000256" key="2">
    <source>
        <dbReference type="ARBA" id="ARBA00007362"/>
    </source>
</evidence>
<dbReference type="GO" id="GO:0016020">
    <property type="term" value="C:membrane"/>
    <property type="evidence" value="ECO:0007669"/>
    <property type="project" value="UniProtKB-SubCell"/>
</dbReference>
<comment type="subcellular location">
    <subcellularLocation>
        <location evidence="1">Endomembrane system</location>
        <topology evidence="1">Multi-pass membrane protein</topology>
    </subcellularLocation>
</comment>
<feature type="transmembrane region" description="Helical" evidence="6">
    <location>
        <begin position="73"/>
        <end position="91"/>
    </location>
</feature>
<reference evidence="8 9" key="1">
    <citation type="journal article" date="2014" name="Int. J. Syst. Evol. Microbiol.">
        <title>Phylogenomics and the dynamic genome evolution of the genus Streptococcus.</title>
        <authorList>
            <consortium name="The Broad Institute Genome Sequencing Platform"/>
            <person name="Richards V.P."/>
            <person name="Palmer S.R."/>
            <person name="Pavinski Bitar P.D."/>
            <person name="Qin X."/>
            <person name="Weinstock G.M."/>
            <person name="Highlander S.K."/>
            <person name="Town C.D."/>
            <person name="Burne R.A."/>
            <person name="Stanhope M.J."/>
        </authorList>
    </citation>
    <scope>NUCLEOTIDE SEQUENCE [LARGE SCALE GENOMIC DNA]</scope>
    <source>
        <strain evidence="8 9">707-05</strain>
    </source>
</reference>
<dbReference type="EMBL" id="AEUX02000001">
    <property type="protein sequence ID" value="EHI70943.1"/>
    <property type="molecule type" value="Genomic_DNA"/>
</dbReference>
<evidence type="ECO:0000256" key="1">
    <source>
        <dbReference type="ARBA" id="ARBA00004127"/>
    </source>
</evidence>
<keyword evidence="5 6" id="KW-0472">Membrane</keyword>
<comment type="similarity">
    <text evidence="2">Belongs to the EamA transporter family.</text>
</comment>
<dbReference type="InterPro" id="IPR037185">
    <property type="entry name" value="EmrE-like"/>
</dbReference>